<dbReference type="GO" id="GO:0005829">
    <property type="term" value="C:cytosol"/>
    <property type="evidence" value="ECO:0007669"/>
    <property type="project" value="TreeGrafter"/>
</dbReference>
<feature type="active site" evidence="3">
    <location>
        <position position="253"/>
    </location>
</feature>
<accession>K6XGC2</accession>
<sequence length="481" mass="51567">MMLETLSIFKNKCLINGQWLSHASLVDVTNPADGSLLTHVPFMGAAETTLAIDAAQQALGSWKLLSSATRADILLKWHDLIVKNVHDLAKIMTLEQGKPLHEAQGEVLYAASYIKWYAEEARRVYGDIIPSDDATKKIHVSKEPVGVCVAITPWNFPAAMITRKVAPALAAGCTIIVKPALETPLTAFALIGLAQDAGVPNGVINVLSGDARKIGVQMTASPLVRKLSFTGSTAVGAQLMAACAPSIKKLSLELGGNAPFIICEDADLQLAATELIKSKFRNAGQTCVCANRIYVHQNVYDTFAQIFLEKVAQLKVGNGLEPSTDIGPLIDEKATRKVIEHINDALSKGASIAIGGEVLELGENWFAPTVLLNVTQNMLCTKEETFGPLAPLIPFSTIADVIAMANDTQFGLAAYLFSENHRTIERISSQLEVGMVGVNTGIISTAVAPFGGIKTSGMGREGGRIGLDEYLETKYVCYDMR</sequence>
<comment type="similarity">
    <text evidence="1 4">Belongs to the aldehyde dehydrogenase family.</text>
</comment>
<evidence type="ECO:0000256" key="3">
    <source>
        <dbReference type="PROSITE-ProRule" id="PRU10007"/>
    </source>
</evidence>
<evidence type="ECO:0000313" key="6">
    <source>
        <dbReference type="EMBL" id="GAC19704.1"/>
    </source>
</evidence>
<dbReference type="EC" id="1.2.1.16" evidence="6"/>
<evidence type="ECO:0000256" key="4">
    <source>
        <dbReference type="RuleBase" id="RU003345"/>
    </source>
</evidence>
<dbReference type="PROSITE" id="PS00070">
    <property type="entry name" value="ALDEHYDE_DEHYDR_CYS"/>
    <property type="match status" value="1"/>
</dbReference>
<dbReference type="SUPFAM" id="SSF53720">
    <property type="entry name" value="ALDH-like"/>
    <property type="match status" value="1"/>
</dbReference>
<protein>
    <submittedName>
        <fullName evidence="6">Succinate-semialdehyde dehydrogenase</fullName>
        <ecNumber evidence="6">1.2.1.16</ecNumber>
    </submittedName>
</protein>
<comment type="caution">
    <text evidence="6">The sequence shown here is derived from an EMBL/GenBank/DDBJ whole genome shotgun (WGS) entry which is preliminary data.</text>
</comment>
<organism evidence="6 7">
    <name type="scientific">Paraglaciecola arctica BSs20135</name>
    <dbReference type="NCBI Taxonomy" id="493475"/>
    <lineage>
        <taxon>Bacteria</taxon>
        <taxon>Pseudomonadati</taxon>
        <taxon>Pseudomonadota</taxon>
        <taxon>Gammaproteobacteria</taxon>
        <taxon>Alteromonadales</taxon>
        <taxon>Alteromonadaceae</taxon>
        <taxon>Paraglaciecola</taxon>
    </lineage>
</organism>
<dbReference type="FunFam" id="3.40.309.10:FF:000004">
    <property type="entry name" value="Succinate-semialdehyde dehydrogenase I"/>
    <property type="match status" value="1"/>
</dbReference>
<keyword evidence="7" id="KW-1185">Reference proteome</keyword>
<dbReference type="Gene3D" id="3.40.309.10">
    <property type="entry name" value="Aldehyde Dehydrogenase, Chain A, domain 2"/>
    <property type="match status" value="1"/>
</dbReference>
<dbReference type="AlphaFoldDB" id="K6XGC2"/>
<dbReference type="PANTHER" id="PTHR43353">
    <property type="entry name" value="SUCCINATE-SEMIALDEHYDE DEHYDROGENASE, MITOCHONDRIAL"/>
    <property type="match status" value="1"/>
</dbReference>
<dbReference type="PANTHER" id="PTHR43353:SF5">
    <property type="entry name" value="SUCCINATE-SEMIALDEHYDE DEHYDROGENASE, MITOCHONDRIAL"/>
    <property type="match status" value="1"/>
</dbReference>
<reference evidence="6 7" key="1">
    <citation type="journal article" date="2017" name="Antonie Van Leeuwenhoek">
        <title>Rhizobium rhizosphaerae sp. nov., a novel species isolated from rice rhizosphere.</title>
        <authorList>
            <person name="Zhao J.J."/>
            <person name="Zhang J."/>
            <person name="Zhang R.J."/>
            <person name="Zhang C.W."/>
            <person name="Yin H.Q."/>
            <person name="Zhang X.X."/>
        </authorList>
    </citation>
    <scope>NUCLEOTIDE SEQUENCE [LARGE SCALE GENOMIC DNA]</scope>
    <source>
        <strain evidence="6 7">BSs20135</strain>
    </source>
</reference>
<dbReference type="GO" id="GO:0004777">
    <property type="term" value="F:succinate-semialdehyde dehydrogenase (NAD+) activity"/>
    <property type="evidence" value="ECO:0007669"/>
    <property type="project" value="TreeGrafter"/>
</dbReference>
<feature type="domain" description="Aldehyde dehydrogenase" evidence="5">
    <location>
        <begin position="25"/>
        <end position="476"/>
    </location>
</feature>
<evidence type="ECO:0000256" key="1">
    <source>
        <dbReference type="ARBA" id="ARBA00009986"/>
    </source>
</evidence>
<dbReference type="InterPro" id="IPR016160">
    <property type="entry name" value="Ald_DH_CS_CYS"/>
</dbReference>
<dbReference type="GO" id="GO:0009450">
    <property type="term" value="P:gamma-aminobutyric acid catabolic process"/>
    <property type="evidence" value="ECO:0007669"/>
    <property type="project" value="InterPro"/>
</dbReference>
<dbReference type="RefSeq" id="WP_007620840.1">
    <property type="nucleotide sequence ID" value="NZ_BAEO01000037.1"/>
</dbReference>
<dbReference type="InterPro" id="IPR016163">
    <property type="entry name" value="Ald_DH_C"/>
</dbReference>
<dbReference type="Gene3D" id="3.40.605.10">
    <property type="entry name" value="Aldehyde Dehydrogenase, Chain A, domain 1"/>
    <property type="match status" value="1"/>
</dbReference>
<dbReference type="Pfam" id="PF00171">
    <property type="entry name" value="Aldedh"/>
    <property type="match status" value="1"/>
</dbReference>
<dbReference type="CDD" id="cd07103">
    <property type="entry name" value="ALDH_F5_SSADH_GabD"/>
    <property type="match status" value="1"/>
</dbReference>
<proteinExistence type="inferred from homology"/>
<keyword evidence="2 4" id="KW-0560">Oxidoreductase</keyword>
<dbReference type="InterPro" id="IPR015590">
    <property type="entry name" value="Aldehyde_DH_dom"/>
</dbReference>
<dbReference type="OrthoDB" id="9812625at2"/>
<evidence type="ECO:0000259" key="5">
    <source>
        <dbReference type="Pfam" id="PF00171"/>
    </source>
</evidence>
<dbReference type="InterPro" id="IPR010102">
    <property type="entry name" value="Succ_semiAld_DH"/>
</dbReference>
<dbReference type="InterPro" id="IPR050740">
    <property type="entry name" value="Aldehyde_DH_Superfamily"/>
</dbReference>
<dbReference type="FunFam" id="3.40.605.10:FF:000005">
    <property type="entry name" value="Succinate-semialdehyde dehydrogenase I"/>
    <property type="match status" value="1"/>
</dbReference>
<dbReference type="STRING" id="493475.GARC_2739"/>
<dbReference type="InterPro" id="IPR016162">
    <property type="entry name" value="Ald_DH_N"/>
</dbReference>
<gene>
    <name evidence="6" type="primary">gabD</name>
    <name evidence="6" type="ORF">GARC_2739</name>
</gene>
<dbReference type="NCBIfam" id="TIGR01780">
    <property type="entry name" value="SSADH"/>
    <property type="match status" value="1"/>
</dbReference>
<dbReference type="Proteomes" id="UP000006327">
    <property type="component" value="Unassembled WGS sequence"/>
</dbReference>
<evidence type="ECO:0000313" key="7">
    <source>
        <dbReference type="Proteomes" id="UP000006327"/>
    </source>
</evidence>
<dbReference type="EMBL" id="BAEO01000037">
    <property type="protein sequence ID" value="GAC19704.1"/>
    <property type="molecule type" value="Genomic_DNA"/>
</dbReference>
<evidence type="ECO:0000256" key="2">
    <source>
        <dbReference type="ARBA" id="ARBA00023002"/>
    </source>
</evidence>
<dbReference type="InterPro" id="IPR029510">
    <property type="entry name" value="Ald_DH_CS_GLU"/>
</dbReference>
<dbReference type="PROSITE" id="PS00687">
    <property type="entry name" value="ALDEHYDE_DEHYDR_GLU"/>
    <property type="match status" value="1"/>
</dbReference>
<dbReference type="eggNOG" id="COG1012">
    <property type="taxonomic scope" value="Bacteria"/>
</dbReference>
<dbReference type="InterPro" id="IPR016161">
    <property type="entry name" value="Ald_DH/histidinol_DH"/>
</dbReference>
<name>K6XGC2_9ALTE</name>